<feature type="transmembrane region" description="Helical" evidence="1">
    <location>
        <begin position="258"/>
        <end position="276"/>
    </location>
</feature>
<keyword evidence="1" id="KW-0472">Membrane</keyword>
<evidence type="ECO:0000256" key="1">
    <source>
        <dbReference type="SAM" id="Phobius"/>
    </source>
</evidence>
<keyword evidence="1" id="KW-1133">Transmembrane helix</keyword>
<organism evidence="2 3">
    <name type="scientific">Desulfovibrio ferrophilus</name>
    <dbReference type="NCBI Taxonomy" id="241368"/>
    <lineage>
        <taxon>Bacteria</taxon>
        <taxon>Pseudomonadati</taxon>
        <taxon>Thermodesulfobacteriota</taxon>
        <taxon>Desulfovibrionia</taxon>
        <taxon>Desulfovibrionales</taxon>
        <taxon>Desulfovibrionaceae</taxon>
        <taxon>Desulfovibrio</taxon>
    </lineage>
</organism>
<name>A0A2Z6AUN2_9BACT</name>
<evidence type="ECO:0000313" key="2">
    <source>
        <dbReference type="EMBL" id="BBD06944.1"/>
    </source>
</evidence>
<proteinExistence type="predicted"/>
<feature type="transmembrane region" description="Helical" evidence="1">
    <location>
        <begin position="12"/>
        <end position="30"/>
    </location>
</feature>
<dbReference type="KEGG" id="dfl:DFE_0218"/>
<dbReference type="RefSeq" id="WP_126375735.1">
    <property type="nucleotide sequence ID" value="NZ_AP017378.1"/>
</dbReference>
<sequence length="283" mass="30528">MRQTSQRLAKRIALSLIILSAALAICAIAFHRIHNMDQERALELMAETVSMQAIKSAHWLDTQEAIFRTFAADVTLEQALAPASAMHLTTELQSKAPLYIDLSVVNDTGRTLWGGTSTGSMHGNFLWFKDATGPDRFAGGIYPAPDGTPRILFSRRLTEEGRGWHLRGEVDATALSTLISSTEAAGWVLVGAQGPAISLAGMIPNPGLTLRLGEACREPLPLAKRLNNGWLVAATNIPERKTALAVVMPEPSTPYKNIGLALTIMAAVCLAYAGYIRARALKN</sequence>
<protein>
    <submittedName>
        <fullName evidence="2">Uncharacterized protein</fullName>
    </submittedName>
</protein>
<reference evidence="2 3" key="1">
    <citation type="journal article" date="2018" name="Sci. Adv.">
        <title>Multi-heme cytochromes provide a pathway for survival in energy-limited environments.</title>
        <authorList>
            <person name="Deng X."/>
            <person name="Dohmae N."/>
            <person name="Nealson K.H."/>
            <person name="Hashimoto K."/>
            <person name="Okamoto A."/>
        </authorList>
    </citation>
    <scope>NUCLEOTIDE SEQUENCE [LARGE SCALE GENOMIC DNA]</scope>
    <source>
        <strain evidence="2 3">IS5</strain>
    </source>
</reference>
<dbReference type="EMBL" id="AP017378">
    <property type="protein sequence ID" value="BBD06944.1"/>
    <property type="molecule type" value="Genomic_DNA"/>
</dbReference>
<dbReference type="Proteomes" id="UP000269883">
    <property type="component" value="Chromosome"/>
</dbReference>
<accession>A0A2Z6AUN2</accession>
<dbReference type="AlphaFoldDB" id="A0A2Z6AUN2"/>
<keyword evidence="3" id="KW-1185">Reference proteome</keyword>
<evidence type="ECO:0000313" key="3">
    <source>
        <dbReference type="Proteomes" id="UP000269883"/>
    </source>
</evidence>
<keyword evidence="1" id="KW-0812">Transmembrane</keyword>
<gene>
    <name evidence="2" type="ORF">DFE_0218</name>
</gene>